<gene>
    <name evidence="4" type="ordered locus">Hoch_3465</name>
</gene>
<dbReference type="Pfam" id="PF13432">
    <property type="entry name" value="TPR_16"/>
    <property type="match status" value="1"/>
</dbReference>
<feature type="coiled-coil region" evidence="2">
    <location>
        <begin position="189"/>
        <end position="243"/>
    </location>
</feature>
<feature type="compositionally biased region" description="Acidic residues" evidence="3">
    <location>
        <begin position="357"/>
        <end position="372"/>
    </location>
</feature>
<dbReference type="InterPro" id="IPR011990">
    <property type="entry name" value="TPR-like_helical_dom_sf"/>
</dbReference>
<dbReference type="HOGENOM" id="CLU_725165_0_0_7"/>
<proteinExistence type="predicted"/>
<dbReference type="SUPFAM" id="SSF48452">
    <property type="entry name" value="TPR-like"/>
    <property type="match status" value="1"/>
</dbReference>
<keyword evidence="2" id="KW-0175">Coiled coil</keyword>
<dbReference type="Gene3D" id="1.25.40.10">
    <property type="entry name" value="Tetratricopeptide repeat domain"/>
    <property type="match status" value="1"/>
</dbReference>
<protein>
    <submittedName>
        <fullName evidence="4">Tetratricopeptide TPR_4</fullName>
    </submittedName>
</protein>
<feature type="repeat" description="TPR" evidence="1">
    <location>
        <begin position="217"/>
        <end position="250"/>
    </location>
</feature>
<evidence type="ECO:0000313" key="5">
    <source>
        <dbReference type="Proteomes" id="UP000001880"/>
    </source>
</evidence>
<keyword evidence="1" id="KW-0802">TPR repeat</keyword>
<feature type="region of interest" description="Disordered" evidence="3">
    <location>
        <begin position="338"/>
        <end position="381"/>
    </location>
</feature>
<dbReference type="Proteomes" id="UP000001880">
    <property type="component" value="Chromosome"/>
</dbReference>
<accession>D0LW35</accession>
<sequence>MRRRKNAGRRQRPPQDTALDRLLALLESAPEGLHWVGEPAFLLDAAWPQSLADLYRSFDGASFFQDTLTLDPAAQVAPVVRDDGGATAEERAMRYLRVGALEGDALLVDERGRVWRIEEDTGEWLPEGTRIDRWVLGTLDAQALLYDHLGEFVDGVFEESGELSETTVEHMCRRVLKRDREAPTPRWRLARALVAQNKLREAREQLEDVVDAAPSFAWAWFDLARISEKLGELEAAADELEAAASARPEYEYTGYLWAQCARVAKAQGDEARRASAAAAALARDPQLVAAQRGGAEDRLAEGEFTGARELAELAAALAPRDLQVIELLARIRSAAEQAALADDSDADSDIDSHIDGDDGADMDDSADIDADADTATGDDVN</sequence>
<dbReference type="AlphaFoldDB" id="D0LW35"/>
<dbReference type="InterPro" id="IPR019734">
    <property type="entry name" value="TPR_rpt"/>
</dbReference>
<reference evidence="4 5" key="1">
    <citation type="journal article" date="2010" name="Stand. Genomic Sci.">
        <title>Complete genome sequence of Haliangium ochraceum type strain (SMP-2).</title>
        <authorList>
            <consortium name="US DOE Joint Genome Institute (JGI-PGF)"/>
            <person name="Ivanova N."/>
            <person name="Daum C."/>
            <person name="Lang E."/>
            <person name="Abt B."/>
            <person name="Kopitz M."/>
            <person name="Saunders E."/>
            <person name="Lapidus A."/>
            <person name="Lucas S."/>
            <person name="Glavina Del Rio T."/>
            <person name="Nolan M."/>
            <person name="Tice H."/>
            <person name="Copeland A."/>
            <person name="Cheng J.F."/>
            <person name="Chen F."/>
            <person name="Bruce D."/>
            <person name="Goodwin L."/>
            <person name="Pitluck S."/>
            <person name="Mavromatis K."/>
            <person name="Pati A."/>
            <person name="Mikhailova N."/>
            <person name="Chen A."/>
            <person name="Palaniappan K."/>
            <person name="Land M."/>
            <person name="Hauser L."/>
            <person name="Chang Y.J."/>
            <person name="Jeffries C.D."/>
            <person name="Detter J.C."/>
            <person name="Brettin T."/>
            <person name="Rohde M."/>
            <person name="Goker M."/>
            <person name="Bristow J."/>
            <person name="Markowitz V."/>
            <person name="Eisen J.A."/>
            <person name="Hugenholtz P."/>
            <person name="Kyrpides N.C."/>
            <person name="Klenk H.P."/>
        </authorList>
    </citation>
    <scope>NUCLEOTIDE SEQUENCE [LARGE SCALE GENOMIC DNA]</scope>
    <source>
        <strain evidence="5">DSM 14365 / CIP 107738 / JCM 11303 / AJ 13395 / SMP-2</strain>
    </source>
</reference>
<evidence type="ECO:0000256" key="2">
    <source>
        <dbReference type="SAM" id="Coils"/>
    </source>
</evidence>
<dbReference type="PROSITE" id="PS50005">
    <property type="entry name" value="TPR"/>
    <property type="match status" value="1"/>
</dbReference>
<name>D0LW35_HALO1</name>
<dbReference type="OrthoDB" id="5506975at2"/>
<organism evidence="4 5">
    <name type="scientific">Haliangium ochraceum (strain DSM 14365 / JCM 11303 / SMP-2)</name>
    <dbReference type="NCBI Taxonomy" id="502025"/>
    <lineage>
        <taxon>Bacteria</taxon>
        <taxon>Pseudomonadati</taxon>
        <taxon>Myxococcota</taxon>
        <taxon>Polyangia</taxon>
        <taxon>Haliangiales</taxon>
        <taxon>Kofleriaceae</taxon>
        <taxon>Haliangium</taxon>
    </lineage>
</organism>
<evidence type="ECO:0000256" key="3">
    <source>
        <dbReference type="SAM" id="MobiDB-lite"/>
    </source>
</evidence>
<dbReference type="RefSeq" id="WP_012828566.1">
    <property type="nucleotide sequence ID" value="NC_013440.1"/>
</dbReference>
<evidence type="ECO:0000256" key="1">
    <source>
        <dbReference type="PROSITE-ProRule" id="PRU00339"/>
    </source>
</evidence>
<evidence type="ECO:0000313" key="4">
    <source>
        <dbReference type="EMBL" id="ACY15967.1"/>
    </source>
</evidence>
<keyword evidence="5" id="KW-1185">Reference proteome</keyword>
<dbReference type="EMBL" id="CP001804">
    <property type="protein sequence ID" value="ACY15967.1"/>
    <property type="molecule type" value="Genomic_DNA"/>
</dbReference>
<dbReference type="KEGG" id="hoh:Hoch_3465"/>